<protein>
    <recommendedName>
        <fullName evidence="3">DUF4034 domain-containing protein</fullName>
    </recommendedName>
</protein>
<dbReference type="RefSeq" id="WP_107846395.1">
    <property type="nucleotide sequence ID" value="NZ_QBKS01000002.1"/>
</dbReference>
<dbReference type="OrthoDB" id="7734559at2"/>
<reference evidence="1 2" key="1">
    <citation type="submission" date="2018-04" db="EMBL/GenBank/DDBJ databases">
        <title>Genomic Encyclopedia of Archaeal and Bacterial Type Strains, Phase II (KMG-II): from individual species to whole genera.</title>
        <authorList>
            <person name="Goeker M."/>
        </authorList>
    </citation>
    <scope>NUCLEOTIDE SEQUENCE [LARGE SCALE GENOMIC DNA]</scope>
    <source>
        <strain evidence="1 2">DSM 100977</strain>
    </source>
</reference>
<name>A0A2T6BDA3_9RHOB</name>
<evidence type="ECO:0008006" key="3">
    <source>
        <dbReference type="Google" id="ProtNLM"/>
    </source>
</evidence>
<dbReference type="AlphaFoldDB" id="A0A2T6BDA3"/>
<organism evidence="1 2">
    <name type="scientific">Litoreibacter ponti</name>
    <dbReference type="NCBI Taxonomy" id="1510457"/>
    <lineage>
        <taxon>Bacteria</taxon>
        <taxon>Pseudomonadati</taxon>
        <taxon>Pseudomonadota</taxon>
        <taxon>Alphaproteobacteria</taxon>
        <taxon>Rhodobacterales</taxon>
        <taxon>Roseobacteraceae</taxon>
        <taxon>Litoreibacter</taxon>
    </lineage>
</organism>
<sequence length="423" mass="46990">MHTFFRSLPGMGLGLLALPFVALGALQRLPAALLRRFQGEGAGFKAEFLEANLVIDSFTDPANEAAQDALHDRVTALLDKEDWVGMAAFLEELDQTRARLPNGITSLSVALNKLRWLVSDFYENPLFCNDEIAFSVNASVLEAVTEAHRANPENYALAALLGRLHLDCGWAARGSDWAHRVDEEGWAALNSHYAQARALVTRFDPIAYNSPFLAEVQLLMNIGLSEGYDRFQSAVEDWVELDPTDRRIYRLAAFYSLERWFGGDEEAVEMAALCAELSKDTLSDGAYFLVAAHAMHHDEEVTRYVDVDRFVASFRTILRASASNSFAQTRLLAALDDALTPHSPFSLVFDDPDGRVMLLLRKRTGEVLRENVPQLDHTAIRGRMAQLRAILSYGFEEELRRGARVSLSGGTVEITEPPEIATA</sequence>
<proteinExistence type="predicted"/>
<evidence type="ECO:0000313" key="2">
    <source>
        <dbReference type="Proteomes" id="UP000243978"/>
    </source>
</evidence>
<accession>A0A2T6BDA3</accession>
<dbReference type="Proteomes" id="UP000243978">
    <property type="component" value="Unassembled WGS sequence"/>
</dbReference>
<comment type="caution">
    <text evidence="1">The sequence shown here is derived from an EMBL/GenBank/DDBJ whole genome shotgun (WGS) entry which is preliminary data.</text>
</comment>
<keyword evidence="2" id="KW-1185">Reference proteome</keyword>
<dbReference type="EMBL" id="QBKS01000002">
    <property type="protein sequence ID" value="PTX54024.1"/>
    <property type="molecule type" value="Genomic_DNA"/>
</dbReference>
<gene>
    <name evidence="1" type="ORF">C8N43_2829</name>
</gene>
<evidence type="ECO:0000313" key="1">
    <source>
        <dbReference type="EMBL" id="PTX54024.1"/>
    </source>
</evidence>